<keyword evidence="2" id="KW-1185">Reference proteome</keyword>
<dbReference type="KEGG" id="pgg:FX982_03752"/>
<evidence type="ECO:0000313" key="1">
    <source>
        <dbReference type="EMBL" id="QKF52763.1"/>
    </source>
</evidence>
<protein>
    <submittedName>
        <fullName evidence="1">Uncharacterized protein</fullName>
    </submittedName>
</protein>
<dbReference type="Proteomes" id="UP000501989">
    <property type="component" value="Chromosome"/>
</dbReference>
<name>A0A6M8MS59_9PSED</name>
<reference evidence="2" key="1">
    <citation type="submission" date="2019-12" db="EMBL/GenBank/DDBJ databases">
        <title>Endophytic bacteria associated with Panax ginseng seedlings.</title>
        <authorList>
            <person name="Park J.M."/>
            <person name="Shin R."/>
            <person name="Jo S.H."/>
        </authorList>
    </citation>
    <scope>NUCLEOTIDE SEQUENCE [LARGE SCALE GENOMIC DNA]</scope>
    <source>
        <strain evidence="2">PgKB30</strain>
    </source>
</reference>
<evidence type="ECO:0000313" key="2">
    <source>
        <dbReference type="Proteomes" id="UP000501989"/>
    </source>
</evidence>
<organism evidence="1 2">
    <name type="scientific">Pseudomonas graminis</name>
    <dbReference type="NCBI Taxonomy" id="158627"/>
    <lineage>
        <taxon>Bacteria</taxon>
        <taxon>Pseudomonadati</taxon>
        <taxon>Pseudomonadota</taxon>
        <taxon>Gammaproteobacteria</taxon>
        <taxon>Pseudomonadales</taxon>
        <taxon>Pseudomonadaceae</taxon>
        <taxon>Pseudomonas</taxon>
    </lineage>
</organism>
<dbReference type="AlphaFoldDB" id="A0A6M8MS59"/>
<gene>
    <name evidence="1" type="ORF">FX982_03752</name>
</gene>
<proteinExistence type="predicted"/>
<sequence length="47" mass="5230">MLPSLSTQLFSAADGSRLAERAAAWNATTSNAPASYFYGYWFSHWRA</sequence>
<accession>A0A6M8MS59</accession>
<dbReference type="EMBL" id="CP053746">
    <property type="protein sequence ID" value="QKF52763.1"/>
    <property type="molecule type" value="Genomic_DNA"/>
</dbReference>